<name>A0ABM8AJD5_9DEIO</name>
<evidence type="ECO:0000313" key="2">
    <source>
        <dbReference type="EMBL" id="BDP43921.1"/>
    </source>
</evidence>
<geneLocation type="plasmid" evidence="2 3">
    <name>pDAETH-1</name>
</geneLocation>
<keyword evidence="3" id="KW-1185">Reference proteome</keyword>
<dbReference type="EMBL" id="AP026561">
    <property type="protein sequence ID" value="BDP43921.1"/>
    <property type="molecule type" value="Genomic_DNA"/>
</dbReference>
<proteinExistence type="predicted"/>
<dbReference type="PANTHER" id="PTHR33498:SF1">
    <property type="entry name" value="TRANSPOSASE FOR INSERTION SEQUENCE ELEMENT IS1557"/>
    <property type="match status" value="1"/>
</dbReference>
<reference evidence="2" key="1">
    <citation type="submission" date="2022-07" db="EMBL/GenBank/DDBJ databases">
        <title>Complete Genome Sequence of the Radioresistant Bacterium Deinococcus aetherius ST0316, Isolated from the Air Dust collected in Lower Stratosphere above Japan.</title>
        <authorList>
            <person name="Satoh K."/>
            <person name="Hagiwara K."/>
            <person name="Katsumata K."/>
            <person name="Kubo A."/>
            <person name="Yokobori S."/>
            <person name="Yamagishi A."/>
            <person name="Oono Y."/>
            <person name="Narumi I."/>
        </authorList>
    </citation>
    <scope>NUCLEOTIDE SEQUENCE</scope>
    <source>
        <strain evidence="2">ST0316</strain>
        <plasmid evidence="2">pDAETH-1</plasmid>
    </source>
</reference>
<dbReference type="Pfam" id="PF01610">
    <property type="entry name" value="DDE_Tnp_ISL3"/>
    <property type="match status" value="1"/>
</dbReference>
<evidence type="ECO:0000259" key="1">
    <source>
        <dbReference type="Pfam" id="PF01610"/>
    </source>
</evidence>
<keyword evidence="2" id="KW-0614">Plasmid</keyword>
<sequence>MTLRQVVWLMLPDETTLGCQNRDLLTAVKARCEAVSMAHGLTQSFMHLMRKRQPEALTGWLEQASGSGLPDLVTFARGLERDKDALEASLRLSWSNGPTEGVVNKIKLLGRQAYGRASFALLRQRVLLAA</sequence>
<evidence type="ECO:0000313" key="3">
    <source>
        <dbReference type="Proteomes" id="UP001064971"/>
    </source>
</evidence>
<dbReference type="Proteomes" id="UP001064971">
    <property type="component" value="Plasmid pDAETH-1"/>
</dbReference>
<dbReference type="PANTHER" id="PTHR33498">
    <property type="entry name" value="TRANSPOSASE FOR INSERTION SEQUENCE ELEMENT IS1557"/>
    <property type="match status" value="1"/>
</dbReference>
<accession>A0ABM8AJD5</accession>
<dbReference type="InterPro" id="IPR047951">
    <property type="entry name" value="Transpos_ISL3"/>
</dbReference>
<feature type="domain" description="Transposase IS204/IS1001/IS1096/IS1165 DDE" evidence="1">
    <location>
        <begin position="3"/>
        <end position="126"/>
    </location>
</feature>
<dbReference type="InterPro" id="IPR002560">
    <property type="entry name" value="Transposase_DDE"/>
</dbReference>
<gene>
    <name evidence="2" type="ORF">DAETH_38900</name>
</gene>
<protein>
    <recommendedName>
        <fullName evidence="1">Transposase IS204/IS1001/IS1096/IS1165 DDE domain-containing protein</fullName>
    </recommendedName>
</protein>
<organism evidence="2 3">
    <name type="scientific">Deinococcus aetherius</name>
    <dbReference type="NCBI Taxonomy" id="200252"/>
    <lineage>
        <taxon>Bacteria</taxon>
        <taxon>Thermotogati</taxon>
        <taxon>Deinococcota</taxon>
        <taxon>Deinococci</taxon>
        <taxon>Deinococcales</taxon>
        <taxon>Deinococcaceae</taxon>
        <taxon>Deinococcus</taxon>
    </lineage>
</organism>